<keyword evidence="4" id="KW-1185">Reference proteome</keyword>
<feature type="domain" description="Ketosynthase family 3 (KS3)" evidence="2">
    <location>
        <begin position="1"/>
        <end position="231"/>
    </location>
</feature>
<dbReference type="Gene3D" id="3.30.70.3290">
    <property type="match status" value="1"/>
</dbReference>
<dbReference type="InterPro" id="IPR042104">
    <property type="entry name" value="PKS_dehydratase_sf"/>
</dbReference>
<dbReference type="PANTHER" id="PTHR43775">
    <property type="entry name" value="FATTY ACID SYNTHASE"/>
    <property type="match status" value="1"/>
</dbReference>
<dbReference type="InterPro" id="IPR014031">
    <property type="entry name" value="Ketoacyl_synth_C"/>
</dbReference>
<dbReference type="EMBL" id="BGZK01000911">
    <property type="protein sequence ID" value="GBP64844.1"/>
    <property type="molecule type" value="Genomic_DNA"/>
</dbReference>
<dbReference type="InterPro" id="IPR032821">
    <property type="entry name" value="PKS_assoc"/>
</dbReference>
<feature type="compositionally biased region" description="Basic and acidic residues" evidence="1">
    <location>
        <begin position="1276"/>
        <end position="1285"/>
    </location>
</feature>
<dbReference type="SUPFAM" id="SSF53901">
    <property type="entry name" value="Thiolase-like"/>
    <property type="match status" value="1"/>
</dbReference>
<dbReference type="PANTHER" id="PTHR43775:SF23">
    <property type="entry name" value="FATTY ACID SYNTHASE 3"/>
    <property type="match status" value="1"/>
</dbReference>
<reference evidence="3 4" key="1">
    <citation type="journal article" date="2019" name="Commun. Biol.">
        <title>The bagworm genome reveals a unique fibroin gene that provides high tensile strength.</title>
        <authorList>
            <person name="Kono N."/>
            <person name="Nakamura H."/>
            <person name="Ohtoshi R."/>
            <person name="Tomita M."/>
            <person name="Numata K."/>
            <person name="Arakawa K."/>
        </authorList>
    </citation>
    <scope>NUCLEOTIDE SEQUENCE [LARGE SCALE GENOMIC DNA]</scope>
</reference>
<dbReference type="Gene3D" id="3.10.129.110">
    <property type="entry name" value="Polyketide synthase dehydratase"/>
    <property type="match status" value="1"/>
</dbReference>
<dbReference type="InterPro" id="IPR050091">
    <property type="entry name" value="PKS_NRPS_Biosynth_Enz"/>
</dbReference>
<evidence type="ECO:0000313" key="4">
    <source>
        <dbReference type="Proteomes" id="UP000299102"/>
    </source>
</evidence>
<dbReference type="InterPro" id="IPR014043">
    <property type="entry name" value="Acyl_transferase_dom"/>
</dbReference>
<dbReference type="Gene3D" id="3.40.47.10">
    <property type="match status" value="1"/>
</dbReference>
<evidence type="ECO:0000256" key="1">
    <source>
        <dbReference type="SAM" id="MobiDB-lite"/>
    </source>
</evidence>
<dbReference type="OrthoDB" id="329835at2759"/>
<sequence>MIMVVFFLSVQAVKPRLPIARLGVLCDDGKTRSFDKNADGAVRADAVNCLFLQKAKNAKRIYSKVVYVKSSYTTDNAVESEELKFGPVRPKKCLIEFWNDFYREANVSPQVVEYVEAYGSAVPESDRAELDAIGEVFCKGKEDPLPVGSVISNIGHTEAASGVSAITKVLLAYHSGQIAANLYYETPHDQVQAIREGKLQVVVENQPFSRTYVAVNSHSLGGLNCHTLLHGFYKSKDLEKYKTTIPRLVTVSGRTESGVSKIIDQLKAQPLDAEEIGLLHNIHKQDIQGHLARGYAVLTTNEEGHTVSLAENCDYYPDIRRPVWFVYSGMGSQWAGMGAQLMRIPIFAKAIEKCRRVLEPKGVDLIKILVEPDKAIYDNILNSFVGIAAVQIGLTDVLRELNVVPDNIIGHSVGELGCAYGDGCFTAEEMILSAYSRGLVSIKTPFIRGAMAAVGLGYKDIVNLCPPEIEVACHNGPESSTISGPADIMRAFVQELTKKGIFAKEVPCSNIAYHSRYIAKAGPDLLKYLKELIKDPKPRSQKWVSTSVPRDKWDEPEAKYSSAEYHTNNLLRSVLFEETARLIPNNAVVIEIAPHGLLQAILKRSLGPNCIHIPLTRRGHSDPVTFLLDSIGKLYQAGLTPQVQALYPQIEFPVSTGTPMLSHLVEWMHSEKWPLPKYAEPNYRKSGRRTILVSIHDEEYKYIIGNVRNGTMFFSEAGILVLVWETLAMILDKKMDEVPVQFCDVRFDSDVIATDDEVLDFDVTIQKGSGQFEVTHKSSIVASGRIRKHGKEIISTVVIEPVEDEHVTSSEIYKILHLRGYSFSGSFRSIFKSNINFTKAQIIWNEDWVTFIDSLLQLNVLRSNHKWISKVKYIREITIDINEHQLSNKMKIDNERCILNAEISNFGVLTRCGGVLLQDITLNDIPQPERPTVIKRREFVPYHPVETFDVNTVVHVFLQIVAENSSDGTINAIEFVMSEDEQPLGGLMKMISNELTNVSFDHKSIQFENVSDIKIFEDPNLLIGHNLLSDKKIQQVLTKIIDEHKFIISIEKNEVLDTKSSYVEIATAKTSRGRLILARIQIKEEVNEVVSFVAAPEDVANTSFIEHIRNNLLPTQRIILITDMPPPSGLRDAEVCVNHPDNFCYICGQLTVKRQRRSLTPLVQNYYLNYFGFPVRNLDKTWTPSICCAQCVTLLTSWAKGSRHMPFAVPMIWAEPKDHVSDCYFCQTSIKGINHKSRNSVNYPNLQSAQRPIPHSDNLPVPQRPVNMDDVTEESVSEKKIPKHQ</sequence>
<dbReference type="STRING" id="151549.A0A4C1XQJ7"/>
<gene>
    <name evidence="3" type="primary">FASN</name>
    <name evidence="3" type="ORF">EVAR_89923_1</name>
</gene>
<dbReference type="UniPathway" id="UPA00094"/>
<proteinExistence type="predicted"/>
<dbReference type="InterPro" id="IPR016039">
    <property type="entry name" value="Thiolase-like"/>
</dbReference>
<name>A0A4C1XQJ7_EUMVA</name>
<evidence type="ECO:0000313" key="3">
    <source>
        <dbReference type="EMBL" id="GBP64844.1"/>
    </source>
</evidence>
<evidence type="ECO:0000259" key="2">
    <source>
        <dbReference type="PROSITE" id="PS52004"/>
    </source>
</evidence>
<feature type="region of interest" description="Disordered" evidence="1">
    <location>
        <begin position="1241"/>
        <end position="1285"/>
    </location>
</feature>
<dbReference type="GO" id="GO:0006633">
    <property type="term" value="P:fatty acid biosynthetic process"/>
    <property type="evidence" value="ECO:0007669"/>
    <property type="project" value="UniProtKB-UniPathway"/>
</dbReference>
<organism evidence="3 4">
    <name type="scientific">Eumeta variegata</name>
    <name type="common">Bagworm moth</name>
    <name type="synonym">Eumeta japonica</name>
    <dbReference type="NCBI Taxonomy" id="151549"/>
    <lineage>
        <taxon>Eukaryota</taxon>
        <taxon>Metazoa</taxon>
        <taxon>Ecdysozoa</taxon>
        <taxon>Arthropoda</taxon>
        <taxon>Hexapoda</taxon>
        <taxon>Insecta</taxon>
        <taxon>Pterygota</taxon>
        <taxon>Neoptera</taxon>
        <taxon>Endopterygota</taxon>
        <taxon>Lepidoptera</taxon>
        <taxon>Glossata</taxon>
        <taxon>Ditrysia</taxon>
        <taxon>Tineoidea</taxon>
        <taxon>Psychidae</taxon>
        <taxon>Oiketicinae</taxon>
        <taxon>Eumeta</taxon>
    </lineage>
</organism>
<dbReference type="SMART" id="SM00827">
    <property type="entry name" value="PKS_AT"/>
    <property type="match status" value="1"/>
</dbReference>
<dbReference type="InterPro" id="IPR001227">
    <property type="entry name" value="Ac_transferase_dom_sf"/>
</dbReference>
<dbReference type="Pfam" id="PF16197">
    <property type="entry name" value="KAsynt_C_assoc"/>
    <property type="match status" value="1"/>
</dbReference>
<dbReference type="Gene3D" id="3.40.366.10">
    <property type="entry name" value="Malonyl-Coenzyme A Acyl Carrier Protein, domain 2"/>
    <property type="match status" value="1"/>
</dbReference>
<dbReference type="SMART" id="SM00825">
    <property type="entry name" value="PKS_KS"/>
    <property type="match status" value="1"/>
</dbReference>
<feature type="compositionally biased region" description="Polar residues" evidence="1">
    <location>
        <begin position="1241"/>
        <end position="1250"/>
    </location>
</feature>
<dbReference type="Proteomes" id="UP000299102">
    <property type="component" value="Unassembled WGS sequence"/>
</dbReference>
<accession>A0A4C1XQJ7</accession>
<dbReference type="Pfam" id="PF02801">
    <property type="entry name" value="Ketoacyl-synt_C"/>
    <property type="match status" value="1"/>
</dbReference>
<comment type="caution">
    <text evidence="3">The sequence shown here is derived from an EMBL/GenBank/DDBJ whole genome shotgun (WGS) entry which is preliminary data.</text>
</comment>
<protein>
    <submittedName>
        <fullName evidence="3">Fatty acid synthase</fullName>
    </submittedName>
</protein>
<dbReference type="InterPro" id="IPR016035">
    <property type="entry name" value="Acyl_Trfase/lysoPLipase"/>
</dbReference>
<dbReference type="Pfam" id="PF00698">
    <property type="entry name" value="Acyl_transf_1"/>
    <property type="match status" value="1"/>
</dbReference>
<dbReference type="SUPFAM" id="SSF55048">
    <property type="entry name" value="Probable ACP-binding domain of malonyl-CoA ACP transacylase"/>
    <property type="match status" value="1"/>
</dbReference>
<dbReference type="PROSITE" id="PS52004">
    <property type="entry name" value="KS3_2"/>
    <property type="match status" value="1"/>
</dbReference>
<dbReference type="InterPro" id="IPR016036">
    <property type="entry name" value="Malonyl_transacylase_ACP-bd"/>
</dbReference>
<dbReference type="InterPro" id="IPR020841">
    <property type="entry name" value="PKS_Beta-ketoAc_synthase_dom"/>
</dbReference>
<dbReference type="GO" id="GO:0004312">
    <property type="term" value="F:fatty acid synthase activity"/>
    <property type="evidence" value="ECO:0007669"/>
    <property type="project" value="TreeGrafter"/>
</dbReference>
<dbReference type="SUPFAM" id="SSF52151">
    <property type="entry name" value="FabD/lysophospholipase-like"/>
    <property type="match status" value="1"/>
</dbReference>